<evidence type="ECO:0000313" key="2">
    <source>
        <dbReference type="Proteomes" id="UP001230268"/>
    </source>
</evidence>
<name>A0AAD8LJ66_BABGI</name>
<protein>
    <submittedName>
        <fullName evidence="1">Uncharacterized protein</fullName>
    </submittedName>
</protein>
<dbReference type="AlphaFoldDB" id="A0AAD8LJ66"/>
<evidence type="ECO:0000313" key="1">
    <source>
        <dbReference type="EMBL" id="KAK1443735.1"/>
    </source>
</evidence>
<proteinExistence type="predicted"/>
<accession>A0AAD8LJ66</accession>
<comment type="caution">
    <text evidence="1">The sequence shown here is derived from an EMBL/GenBank/DDBJ whole genome shotgun (WGS) entry which is preliminary data.</text>
</comment>
<dbReference type="EMBL" id="JAVEPI010000002">
    <property type="protein sequence ID" value="KAK1443735.1"/>
    <property type="molecule type" value="Genomic_DNA"/>
</dbReference>
<gene>
    <name evidence="1" type="ORF">BgAZ_206110</name>
</gene>
<dbReference type="Proteomes" id="UP001230268">
    <property type="component" value="Unassembled WGS sequence"/>
</dbReference>
<reference evidence="1" key="1">
    <citation type="submission" date="2023-08" db="EMBL/GenBank/DDBJ databases">
        <title>Draft sequence of the Babesia gibsoni genome.</title>
        <authorList>
            <person name="Yamagishi J.Y."/>
            <person name="Xuan X.X."/>
        </authorList>
    </citation>
    <scope>NUCLEOTIDE SEQUENCE</scope>
    <source>
        <strain evidence="1">Azabu</strain>
    </source>
</reference>
<sequence>MAHLRSEIHILLSGPENRFFVAYKPQGWFLTTPFDRNLRDGVLAPVLAAKLGVSPRCITFPSKLTAQESGLVVGCTDDSMHRKMTNIIMNGGCSKSYQCIVHANSFNKSGNASSTFKHAYKCFNYRSGISSGLIRFDLMEHDKTPALNSLSSVTDSKLRSNIVQFVARGRCVSVSNVTLDKNQAPCEDSIKDGDIVDGCHKSGGKHKLAFIMENLRDYLKRSIETSDSTYQQYLLNAVRRGTLSQFRHLEIATSDHAVNKHLVEVLSSLGLVVLSGGTNTSKANIHTINSTLCLELYRMQFSHPIYRDRVVDVWVHENNPEVPECWVNHALTTSF</sequence>
<keyword evidence="2" id="KW-1185">Reference proteome</keyword>
<organism evidence="1 2">
    <name type="scientific">Babesia gibsoni</name>
    <dbReference type="NCBI Taxonomy" id="33632"/>
    <lineage>
        <taxon>Eukaryota</taxon>
        <taxon>Sar</taxon>
        <taxon>Alveolata</taxon>
        <taxon>Apicomplexa</taxon>
        <taxon>Aconoidasida</taxon>
        <taxon>Piroplasmida</taxon>
        <taxon>Babesiidae</taxon>
        <taxon>Babesia</taxon>
    </lineage>
</organism>